<feature type="transmembrane region" description="Helical" evidence="7">
    <location>
        <begin position="143"/>
        <end position="162"/>
    </location>
</feature>
<dbReference type="AlphaFoldDB" id="A0A5N7MXG4"/>
<name>A0A5N7MXG4_9HYPH</name>
<comment type="similarity">
    <text evidence="2">Belongs to the chromate ion transporter (CHR) (TC 2.A.51) family.</text>
</comment>
<accession>A0A5N7MXG4</accession>
<evidence type="ECO:0000256" key="3">
    <source>
        <dbReference type="ARBA" id="ARBA00022475"/>
    </source>
</evidence>
<comment type="subcellular location">
    <subcellularLocation>
        <location evidence="1">Cell membrane</location>
        <topology evidence="1">Multi-pass membrane protein</topology>
    </subcellularLocation>
</comment>
<dbReference type="Pfam" id="PF02417">
    <property type="entry name" value="Chromate_transp"/>
    <property type="match status" value="1"/>
</dbReference>
<dbReference type="PANTHER" id="PTHR43663">
    <property type="entry name" value="CHROMATE TRANSPORT PROTEIN-RELATED"/>
    <property type="match status" value="1"/>
</dbReference>
<evidence type="ECO:0000256" key="5">
    <source>
        <dbReference type="ARBA" id="ARBA00022989"/>
    </source>
</evidence>
<dbReference type="GO" id="GO:0015109">
    <property type="term" value="F:chromate transmembrane transporter activity"/>
    <property type="evidence" value="ECO:0007669"/>
    <property type="project" value="InterPro"/>
</dbReference>
<dbReference type="InterPro" id="IPR003370">
    <property type="entry name" value="Chromate_transpt"/>
</dbReference>
<reference evidence="8 9" key="1">
    <citation type="journal article" date="2019" name="Syst. Appl. Microbiol.">
        <title>Microvirga tunisiensis sp. nov., a root nodule symbiotic bacterium isolated from Lupinus micranthus and L. luteus grown in Northern Tunisia.</title>
        <authorList>
            <person name="Msaddak A."/>
            <person name="Rejili M."/>
            <person name="Duran D."/>
            <person name="Mars M."/>
            <person name="Palacios J.M."/>
            <person name="Ruiz-Argueso T."/>
            <person name="Rey L."/>
            <person name="Imperial J."/>
        </authorList>
    </citation>
    <scope>NUCLEOTIDE SEQUENCE [LARGE SCALE GENOMIC DNA]</scope>
    <source>
        <strain evidence="8 9">Lmie10</strain>
    </source>
</reference>
<dbReference type="Proteomes" id="UP000403266">
    <property type="component" value="Unassembled WGS sequence"/>
</dbReference>
<keyword evidence="5 7" id="KW-1133">Transmembrane helix</keyword>
<keyword evidence="4 7" id="KW-0812">Transmembrane</keyword>
<keyword evidence="3" id="KW-1003">Cell membrane</keyword>
<protein>
    <submittedName>
        <fullName evidence="8">Chromate transporter</fullName>
    </submittedName>
</protein>
<evidence type="ECO:0000256" key="7">
    <source>
        <dbReference type="SAM" id="Phobius"/>
    </source>
</evidence>
<evidence type="ECO:0000313" key="9">
    <source>
        <dbReference type="Proteomes" id="UP000403266"/>
    </source>
</evidence>
<feature type="transmembrane region" description="Helical" evidence="7">
    <location>
        <begin position="116"/>
        <end position="136"/>
    </location>
</feature>
<dbReference type="GO" id="GO:0005886">
    <property type="term" value="C:plasma membrane"/>
    <property type="evidence" value="ECO:0007669"/>
    <property type="project" value="UniProtKB-SubCell"/>
</dbReference>
<evidence type="ECO:0000256" key="6">
    <source>
        <dbReference type="ARBA" id="ARBA00023136"/>
    </source>
</evidence>
<evidence type="ECO:0000256" key="2">
    <source>
        <dbReference type="ARBA" id="ARBA00005262"/>
    </source>
</evidence>
<dbReference type="OrthoDB" id="8969999at2"/>
<dbReference type="PANTHER" id="PTHR43663:SF1">
    <property type="entry name" value="CHROMATE TRANSPORTER"/>
    <property type="match status" value="1"/>
</dbReference>
<dbReference type="EMBL" id="VOSK01000858">
    <property type="protein sequence ID" value="MPR31642.1"/>
    <property type="molecule type" value="Genomic_DNA"/>
</dbReference>
<feature type="transmembrane region" description="Helical" evidence="7">
    <location>
        <begin position="49"/>
        <end position="70"/>
    </location>
</feature>
<gene>
    <name evidence="8" type="ORF">FS320_44185</name>
</gene>
<keyword evidence="9" id="KW-1185">Reference proteome</keyword>
<organism evidence="8 9">
    <name type="scientific">Microvirga tunisiensis</name>
    <dbReference type="NCBI Taxonomy" id="2108360"/>
    <lineage>
        <taxon>Bacteria</taxon>
        <taxon>Pseudomonadati</taxon>
        <taxon>Pseudomonadota</taxon>
        <taxon>Alphaproteobacteria</taxon>
        <taxon>Hyphomicrobiales</taxon>
        <taxon>Methylobacteriaceae</taxon>
        <taxon>Microvirga</taxon>
    </lineage>
</organism>
<evidence type="ECO:0000256" key="4">
    <source>
        <dbReference type="ARBA" id="ARBA00022692"/>
    </source>
</evidence>
<dbReference type="InterPro" id="IPR052518">
    <property type="entry name" value="CHR_Transporter"/>
</dbReference>
<proteinExistence type="inferred from homology"/>
<evidence type="ECO:0000313" key="8">
    <source>
        <dbReference type="EMBL" id="MPR31642.1"/>
    </source>
</evidence>
<feature type="transmembrane region" description="Helical" evidence="7">
    <location>
        <begin position="82"/>
        <end position="104"/>
    </location>
</feature>
<feature type="transmembrane region" description="Helical" evidence="7">
    <location>
        <begin position="12"/>
        <end position="34"/>
    </location>
</feature>
<comment type="caution">
    <text evidence="8">The sequence shown here is derived from an EMBL/GenBank/DDBJ whole genome shotgun (WGS) entry which is preliminary data.</text>
</comment>
<evidence type="ECO:0000256" key="1">
    <source>
        <dbReference type="ARBA" id="ARBA00004651"/>
    </source>
</evidence>
<keyword evidence="6 7" id="KW-0472">Membrane</keyword>
<sequence length="185" mass="19428">MNPTQAPVSLVSLFLVFFRVGLFSFGGGLSGWIYREVVTLRGWMSDEDFFSGLALSQILPGANVTNLSVYIGQRLRGPAGSICALIGLVIGPFFAVIALVTAYAQLAAMPWIQDAMSGAAAAAIGLLLVVAVKGAYSASRRLVPFLILMATFVAVGLLQWPLVPVVLGLAPVSVAVAWWQASSDA</sequence>